<evidence type="ECO:0000256" key="2">
    <source>
        <dbReference type="ARBA" id="ARBA00001913"/>
    </source>
</evidence>
<evidence type="ECO:0000256" key="1">
    <source>
        <dbReference type="ARBA" id="ARBA00001589"/>
    </source>
</evidence>
<feature type="domain" description="SMP-30/Gluconolactonase/LRE-like region" evidence="16">
    <location>
        <begin position="15"/>
        <end position="258"/>
    </location>
</feature>
<dbReference type="GO" id="GO:0004341">
    <property type="term" value="F:gluconolactonase activity"/>
    <property type="evidence" value="ECO:0007669"/>
    <property type="project" value="UniProtKB-EC"/>
</dbReference>
<comment type="cofactor">
    <cofactor evidence="4">
        <name>Mg(2+)</name>
        <dbReference type="ChEBI" id="CHEBI:18420"/>
    </cofactor>
</comment>
<comment type="cofactor">
    <cofactor evidence="3">
        <name>Mn(2+)</name>
        <dbReference type="ChEBI" id="CHEBI:29035"/>
    </cofactor>
</comment>
<evidence type="ECO:0000256" key="10">
    <source>
        <dbReference type="ARBA" id="ARBA00022723"/>
    </source>
</evidence>
<dbReference type="PANTHER" id="PTHR10907:SF47">
    <property type="entry name" value="REGUCALCIN"/>
    <property type="match status" value="1"/>
</dbReference>
<name>A0A841TCB1_9BACL</name>
<dbReference type="Proteomes" id="UP000574133">
    <property type="component" value="Unassembled WGS sequence"/>
</dbReference>
<evidence type="ECO:0000256" key="15">
    <source>
        <dbReference type="PIRSR" id="PIRSR605511-2"/>
    </source>
</evidence>
<comment type="cofactor">
    <cofactor evidence="15">
        <name>Zn(2+)</name>
        <dbReference type="ChEBI" id="CHEBI:29105"/>
    </cofactor>
    <text evidence="15">Binds 1 divalent metal cation per subunit.</text>
</comment>
<dbReference type="InterPro" id="IPR008367">
    <property type="entry name" value="Regucalcin"/>
</dbReference>
<dbReference type="SUPFAM" id="SSF63829">
    <property type="entry name" value="Calcium-dependent phosphotriesterase"/>
    <property type="match status" value="1"/>
</dbReference>
<reference evidence="17 18" key="1">
    <citation type="submission" date="2020-08" db="EMBL/GenBank/DDBJ databases">
        <title>Cohnella phylogeny.</title>
        <authorList>
            <person name="Dunlap C."/>
        </authorList>
    </citation>
    <scope>NUCLEOTIDE SEQUENCE [LARGE SCALE GENOMIC DNA]</scope>
    <source>
        <strain evidence="17 18">DSM 103658</strain>
    </source>
</reference>
<proteinExistence type="inferred from homology"/>
<keyword evidence="10 15" id="KW-0479">Metal-binding</keyword>
<gene>
    <name evidence="17" type="ORF">H4Q31_09990</name>
</gene>
<feature type="binding site" evidence="15">
    <location>
        <position position="17"/>
    </location>
    <ligand>
        <name>a divalent metal cation</name>
        <dbReference type="ChEBI" id="CHEBI:60240"/>
    </ligand>
</feature>
<dbReference type="PRINTS" id="PR01790">
    <property type="entry name" value="SMP30FAMILY"/>
</dbReference>
<comment type="catalytic activity">
    <reaction evidence="1">
        <text>D-glucono-1,5-lactone + H2O = D-gluconate + H(+)</text>
        <dbReference type="Rhea" id="RHEA:10440"/>
        <dbReference type="ChEBI" id="CHEBI:15377"/>
        <dbReference type="ChEBI" id="CHEBI:15378"/>
        <dbReference type="ChEBI" id="CHEBI:16217"/>
        <dbReference type="ChEBI" id="CHEBI:18391"/>
        <dbReference type="EC" id="3.1.1.17"/>
    </reaction>
</comment>
<evidence type="ECO:0000256" key="12">
    <source>
        <dbReference type="ARBA" id="ARBA00022837"/>
    </source>
</evidence>
<dbReference type="PANTHER" id="PTHR10907">
    <property type="entry name" value="REGUCALCIN"/>
    <property type="match status" value="1"/>
</dbReference>
<keyword evidence="11" id="KW-0378">Hydrolase</keyword>
<keyword evidence="9" id="KW-0963">Cytoplasm</keyword>
<evidence type="ECO:0000256" key="14">
    <source>
        <dbReference type="PIRSR" id="PIRSR605511-1"/>
    </source>
</evidence>
<dbReference type="EC" id="3.1.1.17" evidence="7"/>
<evidence type="ECO:0000256" key="7">
    <source>
        <dbReference type="ARBA" id="ARBA00013227"/>
    </source>
</evidence>
<keyword evidence="12" id="KW-0106">Calcium</keyword>
<sequence>MNAQVELVCDSHSSLGEGPLWDRRYGRLYWVDIYGHKIHSFDPRQPGRYETIEAGPFVSSIVPRASGGFAVTLEDGFYGYDPEARTLVPIASVEADLSGNRFNDGKCDPSGRYIAGTMSRTDEPARGSLYSLGSDGTVNKLLGAVGCSNGLAWSADGKTMYYVDSSRPEISAFDYDASSGQISGRRAAAAIPAEDSTPDGMTIDAEGMLWLAHWRGWKVTRWDPSTGTKLGEIPVPVERVTSVAFGGERLDELYITTASIDVAPEQAADQPHAGGLFRVKAGVRGTAPFSFSG</sequence>
<feature type="binding site" evidence="15">
    <location>
        <position position="101"/>
    </location>
    <ligand>
        <name>substrate</name>
    </ligand>
</feature>
<comment type="caution">
    <text evidence="17">The sequence shown here is derived from an EMBL/GenBank/DDBJ whole genome shotgun (WGS) entry which is preliminary data.</text>
</comment>
<feature type="binding site" evidence="15">
    <location>
        <position position="199"/>
    </location>
    <ligand>
        <name>a divalent metal cation</name>
        <dbReference type="ChEBI" id="CHEBI:60240"/>
    </ligand>
</feature>
<accession>A0A841TCB1</accession>
<evidence type="ECO:0000256" key="6">
    <source>
        <dbReference type="ARBA" id="ARBA00008853"/>
    </source>
</evidence>
<evidence type="ECO:0000256" key="13">
    <source>
        <dbReference type="ARBA" id="ARBA00032464"/>
    </source>
</evidence>
<dbReference type="InterPro" id="IPR011042">
    <property type="entry name" value="6-blade_b-propeller_TolB-like"/>
</dbReference>
<comment type="similarity">
    <text evidence="6">Belongs to the SMP-30/CGR1 family.</text>
</comment>
<evidence type="ECO:0000259" key="16">
    <source>
        <dbReference type="Pfam" id="PF08450"/>
    </source>
</evidence>
<dbReference type="GO" id="GO:0005737">
    <property type="term" value="C:cytoplasm"/>
    <property type="evidence" value="ECO:0007669"/>
    <property type="project" value="UniProtKB-SubCell"/>
</dbReference>
<comment type="cofactor">
    <cofactor evidence="2">
        <name>Ca(2+)</name>
        <dbReference type="ChEBI" id="CHEBI:29108"/>
    </cofactor>
</comment>
<dbReference type="InterPro" id="IPR013658">
    <property type="entry name" value="SGL"/>
</dbReference>
<feature type="binding site" evidence="15">
    <location>
        <position position="103"/>
    </location>
    <ligand>
        <name>substrate</name>
    </ligand>
</feature>
<evidence type="ECO:0000313" key="17">
    <source>
        <dbReference type="EMBL" id="MBB6677655.1"/>
    </source>
</evidence>
<evidence type="ECO:0000256" key="8">
    <source>
        <dbReference type="ARBA" id="ARBA00016808"/>
    </source>
</evidence>
<evidence type="ECO:0000256" key="11">
    <source>
        <dbReference type="ARBA" id="ARBA00022801"/>
    </source>
</evidence>
<dbReference type="AlphaFoldDB" id="A0A841TCB1"/>
<feature type="active site" description="Proton donor/acceptor" evidence="14">
    <location>
        <position position="199"/>
    </location>
</feature>
<dbReference type="GO" id="GO:0019853">
    <property type="term" value="P:L-ascorbic acid biosynthetic process"/>
    <property type="evidence" value="ECO:0007669"/>
    <property type="project" value="TreeGrafter"/>
</dbReference>
<keyword evidence="18" id="KW-1185">Reference proteome</keyword>
<evidence type="ECO:0000256" key="9">
    <source>
        <dbReference type="ARBA" id="ARBA00022490"/>
    </source>
</evidence>
<dbReference type="GO" id="GO:0030234">
    <property type="term" value="F:enzyme regulator activity"/>
    <property type="evidence" value="ECO:0007669"/>
    <property type="project" value="InterPro"/>
</dbReference>
<evidence type="ECO:0000256" key="3">
    <source>
        <dbReference type="ARBA" id="ARBA00001936"/>
    </source>
</evidence>
<evidence type="ECO:0000256" key="5">
    <source>
        <dbReference type="ARBA" id="ARBA00004496"/>
    </source>
</evidence>
<dbReference type="Pfam" id="PF08450">
    <property type="entry name" value="SGL"/>
    <property type="match status" value="1"/>
</dbReference>
<dbReference type="InterPro" id="IPR005511">
    <property type="entry name" value="SMP-30"/>
</dbReference>
<organism evidence="17 18">
    <name type="scientific">Cohnella lubricantis</name>
    <dbReference type="NCBI Taxonomy" id="2163172"/>
    <lineage>
        <taxon>Bacteria</taxon>
        <taxon>Bacillati</taxon>
        <taxon>Bacillota</taxon>
        <taxon>Bacilli</taxon>
        <taxon>Bacillales</taxon>
        <taxon>Paenibacillaceae</taxon>
        <taxon>Cohnella</taxon>
    </lineage>
</organism>
<dbReference type="EMBL" id="JACJVN010000033">
    <property type="protein sequence ID" value="MBB6677655.1"/>
    <property type="molecule type" value="Genomic_DNA"/>
</dbReference>
<dbReference type="PRINTS" id="PR01791">
    <property type="entry name" value="REGUCALCIN"/>
</dbReference>
<dbReference type="Gene3D" id="2.120.10.30">
    <property type="entry name" value="TolB, C-terminal domain"/>
    <property type="match status" value="1"/>
</dbReference>
<evidence type="ECO:0000256" key="4">
    <source>
        <dbReference type="ARBA" id="ARBA00001946"/>
    </source>
</evidence>
<feature type="binding site" evidence="15">
    <location>
        <position position="149"/>
    </location>
    <ligand>
        <name>a divalent metal cation</name>
        <dbReference type="ChEBI" id="CHEBI:60240"/>
    </ligand>
</feature>
<keyword evidence="15" id="KW-0862">Zinc</keyword>
<protein>
    <recommendedName>
        <fullName evidence="8">Regucalcin</fullName>
        <ecNumber evidence="7">3.1.1.17</ecNumber>
    </recommendedName>
    <alternativeName>
        <fullName evidence="13">Gluconolactonase</fullName>
    </alternativeName>
</protein>
<evidence type="ECO:0000313" key="18">
    <source>
        <dbReference type="Proteomes" id="UP000574133"/>
    </source>
</evidence>
<comment type="subcellular location">
    <subcellularLocation>
        <location evidence="5">Cytoplasm</location>
    </subcellularLocation>
</comment>
<dbReference type="GO" id="GO:0005509">
    <property type="term" value="F:calcium ion binding"/>
    <property type="evidence" value="ECO:0007669"/>
    <property type="project" value="InterPro"/>
</dbReference>